<gene>
    <name evidence="1" type="ORF">LEP1GSC036_2245</name>
</gene>
<dbReference type="Proteomes" id="UP000001338">
    <property type="component" value="Unassembled WGS sequence"/>
</dbReference>
<dbReference type="RefSeq" id="WP_004499626.1">
    <property type="nucleotide sequence ID" value="NZ_AFLV02000042.1"/>
</dbReference>
<proteinExistence type="predicted"/>
<name>A0A828Z2F4_9LEPT</name>
<dbReference type="AlphaFoldDB" id="A0A828Z2F4"/>
<accession>A0A828Z2F4</accession>
<evidence type="ECO:0000313" key="1">
    <source>
        <dbReference type="EMBL" id="EKR64444.1"/>
    </source>
</evidence>
<protein>
    <submittedName>
        <fullName evidence="1">Uncharacterized protein</fullName>
    </submittedName>
</protein>
<sequence length="112" mass="12439">MSELQIQMSFRTWILFFVGNPFTPERVIEKLQTMEDVEKNASRGGLSIAVTDGHIVTLTGGYKGTQGKAADLNVFQGGKAGVGSMNIQAAFGHNDNYFTDGKKLQYYIWEKK</sequence>
<evidence type="ECO:0000313" key="2">
    <source>
        <dbReference type="Proteomes" id="UP000001338"/>
    </source>
</evidence>
<organism evidence="1 2">
    <name type="scientific">Leptospira weilii str. 2006001853</name>
    <dbReference type="NCBI Taxonomy" id="1001589"/>
    <lineage>
        <taxon>Bacteria</taxon>
        <taxon>Pseudomonadati</taxon>
        <taxon>Spirochaetota</taxon>
        <taxon>Spirochaetia</taxon>
        <taxon>Leptospirales</taxon>
        <taxon>Leptospiraceae</taxon>
        <taxon>Leptospira</taxon>
    </lineage>
</organism>
<dbReference type="EMBL" id="AFLV02000042">
    <property type="protein sequence ID" value="EKR64444.1"/>
    <property type="molecule type" value="Genomic_DNA"/>
</dbReference>
<reference evidence="1 2" key="1">
    <citation type="submission" date="2012-10" db="EMBL/GenBank/DDBJ databases">
        <authorList>
            <person name="Harkins D.M."/>
            <person name="Durkin A.S."/>
            <person name="Brinkac L.M."/>
            <person name="Haft D.H."/>
            <person name="Selengut J.D."/>
            <person name="Sanka R."/>
            <person name="DePew J."/>
            <person name="Purushe J."/>
            <person name="Whelen A.C."/>
            <person name="Vinetz J.M."/>
            <person name="Sutton G.G."/>
            <person name="Nierman W.C."/>
            <person name="Fouts D.E."/>
        </authorList>
    </citation>
    <scope>NUCLEOTIDE SEQUENCE [LARGE SCALE GENOMIC DNA]</scope>
    <source>
        <strain evidence="1 2">2006001853</strain>
    </source>
</reference>
<comment type="caution">
    <text evidence="1">The sequence shown here is derived from an EMBL/GenBank/DDBJ whole genome shotgun (WGS) entry which is preliminary data.</text>
</comment>